<dbReference type="Gene3D" id="3.40.50.720">
    <property type="entry name" value="NAD(P)-binding Rossmann-like Domain"/>
    <property type="match status" value="1"/>
</dbReference>
<reference evidence="4 5" key="1">
    <citation type="submission" date="2018-08" db="EMBL/GenBank/DDBJ databases">
        <title>Draft genome sequence of Pseudoalteromonas donghaensis HJ51.</title>
        <authorList>
            <person name="Oh J."/>
            <person name="Roh D."/>
        </authorList>
    </citation>
    <scope>NUCLEOTIDE SEQUENCE [LARGE SCALE GENOMIC DNA]</scope>
    <source>
        <strain evidence="4 5">HJ51</strain>
    </source>
</reference>
<dbReference type="Proteomes" id="UP000264605">
    <property type="component" value="Chromosome"/>
</dbReference>
<evidence type="ECO:0000313" key="4">
    <source>
        <dbReference type="EMBL" id="AXV66452.1"/>
    </source>
</evidence>
<dbReference type="EMBL" id="CP032090">
    <property type="protein sequence ID" value="AXV66452.1"/>
    <property type="molecule type" value="Genomic_DNA"/>
</dbReference>
<comment type="pathway">
    <text evidence="1">Bacterial outer membrane biogenesis; LPS O-antigen biosynthesis.</text>
</comment>
<feature type="domain" description="NAD-dependent epimerase/dehydratase" evidence="3">
    <location>
        <begin position="5"/>
        <end position="220"/>
    </location>
</feature>
<name>A0AAD0S1V1_9GAMM</name>
<evidence type="ECO:0000256" key="1">
    <source>
        <dbReference type="ARBA" id="ARBA00005125"/>
    </source>
</evidence>
<proteinExistence type="inferred from homology"/>
<dbReference type="SUPFAM" id="SSF51735">
    <property type="entry name" value="NAD(P)-binding Rossmann-fold domains"/>
    <property type="match status" value="1"/>
</dbReference>
<comment type="similarity">
    <text evidence="2">Belongs to the NAD(P)-dependent epimerase/dehydratase family.</text>
</comment>
<sequence>MHSLLVTGYSGFVGGLLCKELKKSYKIKLLGRKESDLGNVHKHNIDANSNYKEALQGVSCVIHIAARVHIMNDTSADPLTDFRAVNSIGTLNLAKQAVEAGVKRFVFVSSIKVNGESTTNRSPFCAGDSPAPEDPYGISKAEAEQQLLELGKQSGMEIVIIRPPLVYGEGVKANFASLMKLVSKGLPLPFRLINNNKRSLISVYNLVDLIQVCIRHPSAANQVFLASDDHDLSTAEMVALMAKVQNKPNLALPVPVWCFKLAGKLLGKYAVIDRLTGSLQLDITHTKNTLGWEPPHSVEHGFRLAAKRS</sequence>
<dbReference type="PANTHER" id="PTHR43000">
    <property type="entry name" value="DTDP-D-GLUCOSE 4,6-DEHYDRATASE-RELATED"/>
    <property type="match status" value="1"/>
</dbReference>
<gene>
    <name evidence="4" type="ORF">D0907_14735</name>
</gene>
<organism evidence="4 5">
    <name type="scientific">Pseudoalteromonas lipolytica</name>
    <dbReference type="NCBI Taxonomy" id="570156"/>
    <lineage>
        <taxon>Bacteria</taxon>
        <taxon>Pseudomonadati</taxon>
        <taxon>Pseudomonadota</taxon>
        <taxon>Gammaproteobacteria</taxon>
        <taxon>Alteromonadales</taxon>
        <taxon>Pseudoalteromonadaceae</taxon>
        <taxon>Pseudoalteromonas</taxon>
    </lineage>
</organism>
<evidence type="ECO:0000259" key="3">
    <source>
        <dbReference type="Pfam" id="PF01370"/>
    </source>
</evidence>
<dbReference type="GeneID" id="99506732"/>
<dbReference type="AlphaFoldDB" id="A0AAD0S1V1"/>
<dbReference type="InterPro" id="IPR036291">
    <property type="entry name" value="NAD(P)-bd_dom_sf"/>
</dbReference>
<dbReference type="InterPro" id="IPR001509">
    <property type="entry name" value="Epimerase_deHydtase"/>
</dbReference>
<evidence type="ECO:0000313" key="5">
    <source>
        <dbReference type="Proteomes" id="UP000264605"/>
    </source>
</evidence>
<protein>
    <submittedName>
        <fullName evidence="4">NAD-dependent epimerase/dehydratase family protein</fullName>
    </submittedName>
</protein>
<dbReference type="Pfam" id="PF01370">
    <property type="entry name" value="Epimerase"/>
    <property type="match status" value="1"/>
</dbReference>
<dbReference type="RefSeq" id="WP_118844677.1">
    <property type="nucleotide sequence ID" value="NZ_CP032090.1"/>
</dbReference>
<accession>A0AAD0S1V1</accession>
<evidence type="ECO:0000256" key="2">
    <source>
        <dbReference type="ARBA" id="ARBA00007637"/>
    </source>
</evidence>
<dbReference type="CDD" id="cd05232">
    <property type="entry name" value="UDP_G4E_4_SDR_e"/>
    <property type="match status" value="1"/>
</dbReference>
<dbReference type="KEGG" id="pdj:D0907_14735"/>